<sequence>MKDGGETMAIDATQSVSNTARVQTVDKTSNTNQADGQTFRQLLASQNKDSAATSTSQSNKQKNITIRWGDTVSELAEEYKTSVAGIVSANHLQDPNFILAGHSLLIPGNVGQTAVNVKTETPSTSAISTKYVSATTNKTSSSSGSGAESTDEAQARAYVVAHESGGDYNARNGKYIGKYQLDSSYLKGDYSAANQERVANRYVAQRYGTWVKAMQHWKNNSWY</sequence>
<gene>
    <name evidence="2" type="ORF">FC19_GL001927</name>
</gene>
<keyword evidence="3" id="KW-1185">Reference proteome</keyword>
<reference evidence="2 3" key="1">
    <citation type="journal article" date="2015" name="Genome Announc.">
        <title>Expanding the biotechnology potential of lactobacilli through comparative genomics of 213 strains and associated genera.</title>
        <authorList>
            <person name="Sun Z."/>
            <person name="Harris H.M."/>
            <person name="McCann A."/>
            <person name="Guo C."/>
            <person name="Argimon S."/>
            <person name="Zhang W."/>
            <person name="Yang X."/>
            <person name="Jeffery I.B."/>
            <person name="Cooney J.C."/>
            <person name="Kagawa T.F."/>
            <person name="Liu W."/>
            <person name="Song Y."/>
            <person name="Salvetti E."/>
            <person name="Wrobel A."/>
            <person name="Rasinkangas P."/>
            <person name="Parkhill J."/>
            <person name="Rea M.C."/>
            <person name="O'Sullivan O."/>
            <person name="Ritari J."/>
            <person name="Douillard F.P."/>
            <person name="Paul Ross R."/>
            <person name="Yang R."/>
            <person name="Briner A.E."/>
            <person name="Felis G.E."/>
            <person name="de Vos W.M."/>
            <person name="Barrangou R."/>
            <person name="Klaenhammer T.R."/>
            <person name="Caufield P.W."/>
            <person name="Cui Y."/>
            <person name="Zhang H."/>
            <person name="O'Toole P.W."/>
        </authorList>
    </citation>
    <scope>NUCLEOTIDE SEQUENCE [LARGE SCALE GENOMIC DNA]</scope>
    <source>
        <strain evidence="2 3">DSM 21051</strain>
    </source>
</reference>
<organism evidence="2 3">
    <name type="scientific">Liquorilactobacillus aquaticus DSM 21051</name>
    <dbReference type="NCBI Taxonomy" id="1423725"/>
    <lineage>
        <taxon>Bacteria</taxon>
        <taxon>Bacillati</taxon>
        <taxon>Bacillota</taxon>
        <taxon>Bacilli</taxon>
        <taxon>Lactobacillales</taxon>
        <taxon>Lactobacillaceae</taxon>
        <taxon>Liquorilactobacillus</taxon>
    </lineage>
</organism>
<dbReference type="Pfam" id="PF01476">
    <property type="entry name" value="LysM"/>
    <property type="match status" value="1"/>
</dbReference>
<dbReference type="SUPFAM" id="SSF54106">
    <property type="entry name" value="LysM domain"/>
    <property type="match status" value="1"/>
</dbReference>
<proteinExistence type="predicted"/>
<accession>A0A0R2D196</accession>
<protein>
    <submittedName>
        <fullName evidence="2">Peptidoglycan-binding protein</fullName>
    </submittedName>
</protein>
<evidence type="ECO:0000313" key="3">
    <source>
        <dbReference type="Proteomes" id="UP000051015"/>
    </source>
</evidence>
<evidence type="ECO:0000313" key="2">
    <source>
        <dbReference type="EMBL" id="KRM97282.1"/>
    </source>
</evidence>
<dbReference type="PATRIC" id="fig|1423725.3.peg.1977"/>
<dbReference type="Proteomes" id="UP000051015">
    <property type="component" value="Unassembled WGS sequence"/>
</dbReference>
<evidence type="ECO:0000259" key="1">
    <source>
        <dbReference type="PROSITE" id="PS51782"/>
    </source>
</evidence>
<dbReference type="STRING" id="1423725.FC19_GL001927"/>
<dbReference type="InterPro" id="IPR018392">
    <property type="entry name" value="LysM"/>
</dbReference>
<dbReference type="InterPro" id="IPR036779">
    <property type="entry name" value="LysM_dom_sf"/>
</dbReference>
<dbReference type="EMBL" id="AYZD01000004">
    <property type="protein sequence ID" value="KRM97282.1"/>
    <property type="molecule type" value="Genomic_DNA"/>
</dbReference>
<feature type="domain" description="LysM" evidence="1">
    <location>
        <begin position="62"/>
        <end position="106"/>
    </location>
</feature>
<dbReference type="AlphaFoldDB" id="A0A0R2D196"/>
<dbReference type="SMART" id="SM00257">
    <property type="entry name" value="LysM"/>
    <property type="match status" value="1"/>
</dbReference>
<comment type="caution">
    <text evidence="2">The sequence shown here is derived from an EMBL/GenBank/DDBJ whole genome shotgun (WGS) entry which is preliminary data.</text>
</comment>
<name>A0A0R2D196_9LACO</name>
<dbReference type="PROSITE" id="PS51782">
    <property type="entry name" value="LYSM"/>
    <property type="match status" value="1"/>
</dbReference>
<dbReference type="Gene3D" id="3.10.350.10">
    <property type="entry name" value="LysM domain"/>
    <property type="match status" value="1"/>
</dbReference>